<dbReference type="Gene3D" id="3.30.460.10">
    <property type="entry name" value="Beta Polymerase, domain 2"/>
    <property type="match status" value="1"/>
</dbReference>
<organism evidence="2 3">
    <name type="scientific">Penicillium egyptiacum</name>
    <dbReference type="NCBI Taxonomy" id="1303716"/>
    <lineage>
        <taxon>Eukaryota</taxon>
        <taxon>Fungi</taxon>
        <taxon>Dikarya</taxon>
        <taxon>Ascomycota</taxon>
        <taxon>Pezizomycotina</taxon>
        <taxon>Eurotiomycetes</taxon>
        <taxon>Eurotiomycetidae</taxon>
        <taxon>Eurotiales</taxon>
        <taxon>Aspergillaceae</taxon>
        <taxon>Penicillium</taxon>
    </lineage>
</organism>
<evidence type="ECO:0000259" key="1">
    <source>
        <dbReference type="SMART" id="SM00954"/>
    </source>
</evidence>
<name>A0A9W4KIC2_9EURO</name>
<dbReference type="EMBL" id="CAJVRC010000897">
    <property type="protein sequence ID" value="CAG8908810.1"/>
    <property type="molecule type" value="Genomic_DNA"/>
</dbReference>
<accession>A0A9W4KIC2</accession>
<dbReference type="OrthoDB" id="4719016at2759"/>
<protein>
    <recommendedName>
        <fullName evidence="1">RelA/SpoT domain-containing protein</fullName>
    </recommendedName>
</protein>
<comment type="caution">
    <text evidence="2">The sequence shown here is derived from an EMBL/GenBank/DDBJ whole genome shotgun (WGS) entry which is preliminary data.</text>
</comment>
<feature type="domain" description="RelA/SpoT" evidence="1">
    <location>
        <begin position="57"/>
        <end position="195"/>
    </location>
</feature>
<evidence type="ECO:0000313" key="3">
    <source>
        <dbReference type="Proteomes" id="UP001154252"/>
    </source>
</evidence>
<keyword evidence="3" id="KW-1185">Reference proteome</keyword>
<dbReference type="Pfam" id="PF04607">
    <property type="entry name" value="RelA_SpoT"/>
    <property type="match status" value="1"/>
</dbReference>
<sequence length="455" mass="52048">MAHKTTSTVPETESVVSVFVQQYVTEDIVHYQKALSAVMEICGQVLSDHGISHAIGSRLKKPASLENKLADRERKRGFPYQAMEEINNEIVDLAGVRILVHIPSNRTKVSELLRDAFVVKKMVNHPKQDEVNGAQQEHQGYVATHLHVSLKEEGLRDRGLQPSHAKPVEIQVISTELCGWANLEHDIIYKPKGKPPLAQVQHLETMRMIANLNENMHRQIEEQQTQRAAKENRYLRSVDDVGWVLHKWLEEHDRAWFHGREAGSCTSLFMFLKSHNINTRGELRQVLEASFGCDSEVVYLRLASEYPAGSLTLVVFIMDRLLLTNGGSGGVDFLTSDDHQVHIYKMHAMMSTFVWLDRLFAPAITWQQIFADQNQESLREGLFFLNSVRQGFFFDGSLLGQNDIAITDRLWDWFERQGDRQIRLTFSISKNGTFKDRKEARKVIQLLIAGLSHRN</sequence>
<dbReference type="SUPFAM" id="SSF81301">
    <property type="entry name" value="Nucleotidyltransferase"/>
    <property type="match status" value="1"/>
</dbReference>
<dbReference type="InterPro" id="IPR007685">
    <property type="entry name" value="RelA_SpoT"/>
</dbReference>
<gene>
    <name evidence="2" type="ORF">PEGY_LOCUS9591</name>
</gene>
<dbReference type="SMART" id="SM00954">
    <property type="entry name" value="RelA_SpoT"/>
    <property type="match status" value="1"/>
</dbReference>
<dbReference type="PANTHER" id="PTHR41773:SF1">
    <property type="entry name" value="RELA_SPOT DOMAIN-CONTAINING PROTEIN"/>
    <property type="match status" value="1"/>
</dbReference>
<proteinExistence type="predicted"/>
<dbReference type="InterPro" id="IPR043519">
    <property type="entry name" value="NT_sf"/>
</dbReference>
<evidence type="ECO:0000313" key="2">
    <source>
        <dbReference type="EMBL" id="CAG8908810.1"/>
    </source>
</evidence>
<dbReference type="PANTHER" id="PTHR41773">
    <property type="entry name" value="GTP PYROPHOSPHATASE-RELATED"/>
    <property type="match status" value="1"/>
</dbReference>
<dbReference type="GO" id="GO:0015969">
    <property type="term" value="P:guanosine tetraphosphate metabolic process"/>
    <property type="evidence" value="ECO:0007669"/>
    <property type="project" value="InterPro"/>
</dbReference>
<dbReference type="CDD" id="cd05399">
    <property type="entry name" value="NT_Rel-Spo_like"/>
    <property type="match status" value="1"/>
</dbReference>
<reference evidence="2" key="1">
    <citation type="submission" date="2021-07" db="EMBL/GenBank/DDBJ databases">
        <authorList>
            <person name="Branca A.L. A."/>
        </authorList>
    </citation>
    <scope>NUCLEOTIDE SEQUENCE</scope>
</reference>
<dbReference type="AlphaFoldDB" id="A0A9W4KIC2"/>
<dbReference type="Proteomes" id="UP001154252">
    <property type="component" value="Unassembled WGS sequence"/>
</dbReference>